<dbReference type="InterPro" id="IPR000182">
    <property type="entry name" value="GNAT_dom"/>
</dbReference>
<evidence type="ECO:0000256" key="2">
    <source>
        <dbReference type="ARBA" id="ARBA00023315"/>
    </source>
</evidence>
<sequence length="151" mass="16449">MAAQIVVDVRSVDDADARVCLASYIAELRQRFPGGFDTNVSPTDLTPPHGQLFVAYVDAVARGIVGVRFLDAGTAEIKRMWVDPTARGLGLARRLLGVAEDFIATSGRTAVVLDTHASLVEAIALYRSCGYAETTPYNDNPYAELWFRKTL</sequence>
<evidence type="ECO:0000259" key="3">
    <source>
        <dbReference type="PROSITE" id="PS51186"/>
    </source>
</evidence>
<organism evidence="4 5">
    <name type="scientific">Gordonia asplenii</name>
    <dbReference type="NCBI Taxonomy" id="2725283"/>
    <lineage>
        <taxon>Bacteria</taxon>
        <taxon>Bacillati</taxon>
        <taxon>Actinomycetota</taxon>
        <taxon>Actinomycetes</taxon>
        <taxon>Mycobacteriales</taxon>
        <taxon>Gordoniaceae</taxon>
        <taxon>Gordonia</taxon>
    </lineage>
</organism>
<evidence type="ECO:0000313" key="4">
    <source>
        <dbReference type="EMBL" id="NMO03881.1"/>
    </source>
</evidence>
<dbReference type="InterPro" id="IPR050832">
    <property type="entry name" value="Bact_Acetyltransf"/>
</dbReference>
<comment type="caution">
    <text evidence="4">The sequence shown here is derived from an EMBL/GenBank/DDBJ whole genome shotgun (WGS) entry which is preliminary data.</text>
</comment>
<keyword evidence="2" id="KW-0012">Acyltransferase</keyword>
<evidence type="ECO:0000256" key="1">
    <source>
        <dbReference type="ARBA" id="ARBA00022679"/>
    </source>
</evidence>
<keyword evidence="1 4" id="KW-0808">Transferase</keyword>
<reference evidence="4 5" key="1">
    <citation type="submission" date="2020-04" db="EMBL/GenBank/DDBJ databases">
        <title>Gordonia sp. nov. TBRC 11910.</title>
        <authorList>
            <person name="Suriyachadkun C."/>
        </authorList>
    </citation>
    <scope>NUCLEOTIDE SEQUENCE [LARGE SCALE GENOMIC DNA]</scope>
    <source>
        <strain evidence="4 5">TBRC 11910</strain>
    </source>
</reference>
<dbReference type="Proteomes" id="UP000550729">
    <property type="component" value="Unassembled WGS sequence"/>
</dbReference>
<protein>
    <submittedName>
        <fullName evidence="4">GNAT family N-acetyltransferase</fullName>
    </submittedName>
</protein>
<dbReference type="CDD" id="cd04301">
    <property type="entry name" value="NAT_SF"/>
    <property type="match status" value="1"/>
</dbReference>
<keyword evidence="5" id="KW-1185">Reference proteome</keyword>
<proteinExistence type="predicted"/>
<feature type="domain" description="N-acetyltransferase" evidence="3">
    <location>
        <begin position="7"/>
        <end position="151"/>
    </location>
</feature>
<accession>A0A848L5Q0</accession>
<dbReference type="SUPFAM" id="SSF55729">
    <property type="entry name" value="Acyl-CoA N-acyltransferases (Nat)"/>
    <property type="match status" value="1"/>
</dbReference>
<dbReference type="EMBL" id="JABBNB010000028">
    <property type="protein sequence ID" value="NMO03881.1"/>
    <property type="molecule type" value="Genomic_DNA"/>
</dbReference>
<gene>
    <name evidence="4" type="ORF">HH308_21950</name>
</gene>
<name>A0A848L5Q0_9ACTN</name>
<evidence type="ECO:0000313" key="5">
    <source>
        <dbReference type="Proteomes" id="UP000550729"/>
    </source>
</evidence>
<dbReference type="Gene3D" id="3.40.630.30">
    <property type="match status" value="1"/>
</dbReference>
<dbReference type="Pfam" id="PF00583">
    <property type="entry name" value="Acetyltransf_1"/>
    <property type="match status" value="1"/>
</dbReference>
<dbReference type="AlphaFoldDB" id="A0A848L5Q0"/>
<dbReference type="InterPro" id="IPR016181">
    <property type="entry name" value="Acyl_CoA_acyltransferase"/>
</dbReference>
<dbReference type="PANTHER" id="PTHR43877:SF2">
    <property type="entry name" value="AMINOALKYLPHOSPHONATE N-ACETYLTRANSFERASE-RELATED"/>
    <property type="match status" value="1"/>
</dbReference>
<dbReference type="PROSITE" id="PS51186">
    <property type="entry name" value="GNAT"/>
    <property type="match status" value="1"/>
</dbReference>
<dbReference type="GO" id="GO:0016747">
    <property type="term" value="F:acyltransferase activity, transferring groups other than amino-acyl groups"/>
    <property type="evidence" value="ECO:0007669"/>
    <property type="project" value="InterPro"/>
</dbReference>
<dbReference type="PANTHER" id="PTHR43877">
    <property type="entry name" value="AMINOALKYLPHOSPHONATE N-ACETYLTRANSFERASE-RELATED-RELATED"/>
    <property type="match status" value="1"/>
</dbReference>
<dbReference type="RefSeq" id="WP_170196387.1">
    <property type="nucleotide sequence ID" value="NZ_JABBNB010000028.1"/>
</dbReference>